<dbReference type="PANTHER" id="PTHR21085:SF0">
    <property type="entry name" value="CHORISMATE SYNTHASE"/>
    <property type="match status" value="1"/>
</dbReference>
<dbReference type="InterPro" id="IPR020541">
    <property type="entry name" value="Chorismate_synthase_CS"/>
</dbReference>
<keyword evidence="10" id="KW-1185">Reference proteome</keyword>
<dbReference type="PANTHER" id="PTHR21085">
    <property type="entry name" value="CHORISMATE SYNTHASE"/>
    <property type="match status" value="1"/>
</dbReference>
<dbReference type="GO" id="GO:0009423">
    <property type="term" value="P:chorismate biosynthetic process"/>
    <property type="evidence" value="ECO:0007669"/>
    <property type="project" value="TreeGrafter"/>
</dbReference>
<evidence type="ECO:0000256" key="8">
    <source>
        <dbReference type="RuleBase" id="RU000605"/>
    </source>
</evidence>
<keyword evidence="7 8" id="KW-0456">Lyase</keyword>
<evidence type="ECO:0000256" key="3">
    <source>
        <dbReference type="ARBA" id="ARBA00011881"/>
    </source>
</evidence>
<dbReference type="OrthoDB" id="1721239at2759"/>
<dbReference type="Proteomes" id="UP000736335">
    <property type="component" value="Unassembled WGS sequence"/>
</dbReference>
<dbReference type="PROSITE" id="PS00789">
    <property type="entry name" value="CHORISMATE_SYNTHASE_3"/>
    <property type="match status" value="1"/>
</dbReference>
<accession>A0A9P6L6T4</accession>
<dbReference type="PROSITE" id="PS00787">
    <property type="entry name" value="CHORISMATE_SYNTHASE_1"/>
    <property type="match status" value="1"/>
</dbReference>
<comment type="subunit">
    <text evidence="3">Homotetramer.</text>
</comment>
<dbReference type="PROSITE" id="PS00788">
    <property type="entry name" value="CHORISMATE_SYNTHASE_2"/>
    <property type="match status" value="1"/>
</dbReference>
<sequence length="409" mass="43988">MSTFGTLFRVTTYGESHCASVGAIIDGCPPGLVLDAKDIQVQLTRRRPGQSNLTTPRSEKDLVHLQSGLEHGVTLGTPIALLVKNEDQRPHDYSETDLYPRPSHADYTYLEKYGLKASSGGGRSSARETIGRVAAGAIAEHYLKKVYGVEIVAFVSSVGKIHLPDSLAPPSLTSLKEGEEEDEVVDALSPEFRKLLATITREEVDKYTTRCPHQETSDKMTSRIIRAKDKQDSIGGTVTCVIRNVPSGLGEPCFDKFEAKLAHAMLSIPATKAFEIGSGFRGTEVPGSKHNDMFVKADDGSLVTSTNWSGGVQGGITNGADIYFRIGFKSPATISQPQETAQYDGTPGTLAARGRHDPCVVPRAVPIVEGMAALVVMDLLLIQNSRKTAASLLPPVTTLPPTMVMPKTQ</sequence>
<dbReference type="GO" id="GO:0004107">
    <property type="term" value="F:chorismate synthase activity"/>
    <property type="evidence" value="ECO:0007669"/>
    <property type="project" value="UniProtKB-EC"/>
</dbReference>
<keyword evidence="6 8" id="KW-0057">Aromatic amino acid biosynthesis</keyword>
<comment type="catalytic activity">
    <reaction evidence="8">
        <text>5-O-(1-carboxyvinyl)-3-phosphoshikimate = chorismate + phosphate</text>
        <dbReference type="Rhea" id="RHEA:21020"/>
        <dbReference type="ChEBI" id="CHEBI:29748"/>
        <dbReference type="ChEBI" id="CHEBI:43474"/>
        <dbReference type="ChEBI" id="CHEBI:57701"/>
        <dbReference type="EC" id="4.2.3.5"/>
    </reaction>
</comment>
<comment type="cofactor">
    <cofactor evidence="8">
        <name>FMNH2</name>
        <dbReference type="ChEBI" id="CHEBI:57618"/>
    </cofactor>
    <text evidence="8">Reduced FMN (FMNH(2)).</text>
</comment>
<dbReference type="AlphaFoldDB" id="A0A9P6L6T4"/>
<name>A0A9P6L6T4_9AGAM</name>
<gene>
    <name evidence="9" type="ORF">BJ322DRAFT_751549</name>
</gene>
<evidence type="ECO:0000256" key="2">
    <source>
        <dbReference type="ARBA" id="ARBA00008014"/>
    </source>
</evidence>
<evidence type="ECO:0000313" key="9">
    <source>
        <dbReference type="EMBL" id="KAF9785902.1"/>
    </source>
</evidence>
<dbReference type="NCBIfam" id="TIGR00033">
    <property type="entry name" value="aroC"/>
    <property type="match status" value="1"/>
</dbReference>
<comment type="caution">
    <text evidence="9">The sequence shown here is derived from an EMBL/GenBank/DDBJ whole genome shotgun (WGS) entry which is preliminary data.</text>
</comment>
<keyword evidence="5 8" id="KW-0028">Amino-acid biosynthesis</keyword>
<dbReference type="Gene3D" id="3.60.150.10">
    <property type="entry name" value="Chorismate synthase AroC"/>
    <property type="match status" value="1"/>
</dbReference>
<evidence type="ECO:0000256" key="4">
    <source>
        <dbReference type="ARBA" id="ARBA00013036"/>
    </source>
</evidence>
<dbReference type="FunFam" id="3.60.150.10:FF:000004">
    <property type="entry name" value="Chorismate synthase"/>
    <property type="match status" value="1"/>
</dbReference>
<dbReference type="GO" id="GO:0009073">
    <property type="term" value="P:aromatic amino acid family biosynthetic process"/>
    <property type="evidence" value="ECO:0007669"/>
    <property type="project" value="UniProtKB-KW"/>
</dbReference>
<comment type="similarity">
    <text evidence="2 8">Belongs to the chorismate synthase family.</text>
</comment>
<comment type="pathway">
    <text evidence="1 8">Metabolic intermediate biosynthesis; chorismate biosynthesis; chorismate from D-erythrose 4-phosphate and phosphoenolpyruvate: step 7/7.</text>
</comment>
<dbReference type="Pfam" id="PF01264">
    <property type="entry name" value="Chorismate_synt"/>
    <property type="match status" value="1"/>
</dbReference>
<protein>
    <recommendedName>
        <fullName evidence="4 8">Chorismate synthase</fullName>
        <ecNumber evidence="4 8">4.2.3.5</ecNumber>
    </recommendedName>
</protein>
<dbReference type="PIRSF" id="PIRSF001456">
    <property type="entry name" value="Chorismate_synth"/>
    <property type="match status" value="1"/>
</dbReference>
<dbReference type="GO" id="GO:0010181">
    <property type="term" value="F:FMN binding"/>
    <property type="evidence" value="ECO:0007669"/>
    <property type="project" value="TreeGrafter"/>
</dbReference>
<dbReference type="EMBL" id="WIUZ02000006">
    <property type="protein sequence ID" value="KAF9785902.1"/>
    <property type="molecule type" value="Genomic_DNA"/>
</dbReference>
<dbReference type="InterPro" id="IPR035904">
    <property type="entry name" value="Chorismate_synth_AroC_sf"/>
</dbReference>
<dbReference type="NCBIfam" id="NF003793">
    <property type="entry name" value="PRK05382.1"/>
    <property type="match status" value="1"/>
</dbReference>
<evidence type="ECO:0000256" key="6">
    <source>
        <dbReference type="ARBA" id="ARBA00023141"/>
    </source>
</evidence>
<dbReference type="SUPFAM" id="SSF103263">
    <property type="entry name" value="Chorismate synthase, AroC"/>
    <property type="match status" value="1"/>
</dbReference>
<evidence type="ECO:0000256" key="5">
    <source>
        <dbReference type="ARBA" id="ARBA00022605"/>
    </source>
</evidence>
<dbReference type="InterPro" id="IPR000453">
    <property type="entry name" value="Chorismate_synth"/>
</dbReference>
<dbReference type="HAMAP" id="MF_00300">
    <property type="entry name" value="Chorismate_synth"/>
    <property type="match status" value="1"/>
</dbReference>
<reference evidence="9" key="1">
    <citation type="journal article" date="2020" name="Nat. Commun.">
        <title>Large-scale genome sequencing of mycorrhizal fungi provides insights into the early evolution of symbiotic traits.</title>
        <authorList>
            <person name="Miyauchi S."/>
            <person name="Kiss E."/>
            <person name="Kuo A."/>
            <person name="Drula E."/>
            <person name="Kohler A."/>
            <person name="Sanchez-Garcia M."/>
            <person name="Morin E."/>
            <person name="Andreopoulos B."/>
            <person name="Barry K.W."/>
            <person name="Bonito G."/>
            <person name="Buee M."/>
            <person name="Carver A."/>
            <person name="Chen C."/>
            <person name="Cichocki N."/>
            <person name="Clum A."/>
            <person name="Culley D."/>
            <person name="Crous P.W."/>
            <person name="Fauchery L."/>
            <person name="Girlanda M."/>
            <person name="Hayes R.D."/>
            <person name="Keri Z."/>
            <person name="LaButti K."/>
            <person name="Lipzen A."/>
            <person name="Lombard V."/>
            <person name="Magnuson J."/>
            <person name="Maillard F."/>
            <person name="Murat C."/>
            <person name="Nolan M."/>
            <person name="Ohm R.A."/>
            <person name="Pangilinan J."/>
            <person name="Pereira M.F."/>
            <person name="Perotto S."/>
            <person name="Peter M."/>
            <person name="Pfister S."/>
            <person name="Riley R."/>
            <person name="Sitrit Y."/>
            <person name="Stielow J.B."/>
            <person name="Szollosi G."/>
            <person name="Zifcakova L."/>
            <person name="Stursova M."/>
            <person name="Spatafora J.W."/>
            <person name="Tedersoo L."/>
            <person name="Vaario L.M."/>
            <person name="Yamada A."/>
            <person name="Yan M."/>
            <person name="Wang P."/>
            <person name="Xu J."/>
            <person name="Bruns T."/>
            <person name="Baldrian P."/>
            <person name="Vilgalys R."/>
            <person name="Dunand C."/>
            <person name="Henrissat B."/>
            <person name="Grigoriev I.V."/>
            <person name="Hibbett D."/>
            <person name="Nagy L.G."/>
            <person name="Martin F.M."/>
        </authorList>
    </citation>
    <scope>NUCLEOTIDE SEQUENCE</scope>
    <source>
        <strain evidence="9">UH-Tt-Lm1</strain>
    </source>
</reference>
<dbReference type="EC" id="4.2.3.5" evidence="4 8"/>
<proteinExistence type="inferred from homology"/>
<dbReference type="GO" id="GO:0008652">
    <property type="term" value="P:amino acid biosynthetic process"/>
    <property type="evidence" value="ECO:0007669"/>
    <property type="project" value="UniProtKB-KW"/>
</dbReference>
<evidence type="ECO:0000256" key="7">
    <source>
        <dbReference type="ARBA" id="ARBA00023239"/>
    </source>
</evidence>
<organism evidence="9 10">
    <name type="scientific">Thelephora terrestris</name>
    <dbReference type="NCBI Taxonomy" id="56493"/>
    <lineage>
        <taxon>Eukaryota</taxon>
        <taxon>Fungi</taxon>
        <taxon>Dikarya</taxon>
        <taxon>Basidiomycota</taxon>
        <taxon>Agaricomycotina</taxon>
        <taxon>Agaricomycetes</taxon>
        <taxon>Thelephorales</taxon>
        <taxon>Thelephoraceae</taxon>
        <taxon>Thelephora</taxon>
    </lineage>
</organism>
<evidence type="ECO:0000313" key="10">
    <source>
        <dbReference type="Proteomes" id="UP000736335"/>
    </source>
</evidence>
<dbReference type="CDD" id="cd07304">
    <property type="entry name" value="Chorismate_synthase"/>
    <property type="match status" value="1"/>
</dbReference>
<evidence type="ECO:0000256" key="1">
    <source>
        <dbReference type="ARBA" id="ARBA00005044"/>
    </source>
</evidence>
<reference evidence="9" key="2">
    <citation type="submission" date="2020-11" db="EMBL/GenBank/DDBJ databases">
        <authorList>
            <consortium name="DOE Joint Genome Institute"/>
            <person name="Kuo A."/>
            <person name="Miyauchi S."/>
            <person name="Kiss E."/>
            <person name="Drula E."/>
            <person name="Kohler A."/>
            <person name="Sanchez-Garcia M."/>
            <person name="Andreopoulos B."/>
            <person name="Barry K.W."/>
            <person name="Bonito G."/>
            <person name="Buee M."/>
            <person name="Carver A."/>
            <person name="Chen C."/>
            <person name="Cichocki N."/>
            <person name="Clum A."/>
            <person name="Culley D."/>
            <person name="Crous P.W."/>
            <person name="Fauchery L."/>
            <person name="Girlanda M."/>
            <person name="Hayes R."/>
            <person name="Keri Z."/>
            <person name="Labutti K."/>
            <person name="Lipzen A."/>
            <person name="Lombard V."/>
            <person name="Magnuson J."/>
            <person name="Maillard F."/>
            <person name="Morin E."/>
            <person name="Murat C."/>
            <person name="Nolan M."/>
            <person name="Ohm R."/>
            <person name="Pangilinan J."/>
            <person name="Pereira M."/>
            <person name="Perotto S."/>
            <person name="Peter M."/>
            <person name="Riley R."/>
            <person name="Sitrit Y."/>
            <person name="Stielow B."/>
            <person name="Szollosi G."/>
            <person name="Zifcakova L."/>
            <person name="Stursova M."/>
            <person name="Spatafora J.W."/>
            <person name="Tedersoo L."/>
            <person name="Vaario L.-M."/>
            <person name="Yamada A."/>
            <person name="Yan M."/>
            <person name="Wang P."/>
            <person name="Xu J."/>
            <person name="Bruns T."/>
            <person name="Baldrian P."/>
            <person name="Vilgalys R."/>
            <person name="Henrissat B."/>
            <person name="Grigoriev I.V."/>
            <person name="Hibbett D."/>
            <person name="Nagy L.G."/>
            <person name="Martin F.M."/>
        </authorList>
    </citation>
    <scope>NUCLEOTIDE SEQUENCE</scope>
    <source>
        <strain evidence="9">UH-Tt-Lm1</strain>
    </source>
</reference>
<dbReference type="GO" id="GO:0005829">
    <property type="term" value="C:cytosol"/>
    <property type="evidence" value="ECO:0007669"/>
    <property type="project" value="TreeGrafter"/>
</dbReference>